<evidence type="ECO:0000313" key="2">
    <source>
        <dbReference type="EMBL" id="AGS51928.1"/>
    </source>
</evidence>
<reference evidence="2" key="1">
    <citation type="submission" date="2012-03" db="EMBL/GenBank/DDBJ databases">
        <title>Functional metagenomics reveals considerable lignocellulase gene clusters in the gut microbiome of a wood-feeding higher termite.</title>
        <authorList>
            <person name="Liu N."/>
        </authorList>
    </citation>
    <scope>NUCLEOTIDE SEQUENCE</scope>
</reference>
<sequence length="124" mass="14399">MRHIASGMEQLLKENANKLLAENLVLLKDELDAVLDEIQEEITKEKEKTEDHTVMAKEFDKVQMIEILDKLETMLKERNPQCMTLLDDIRAIAGTEDIVNDVENFDFKPAINKIRKKKEEMKNA</sequence>
<dbReference type="EMBL" id="JQ844178">
    <property type="protein sequence ID" value="AGS51928.1"/>
    <property type="molecule type" value="Genomic_DNA"/>
</dbReference>
<accession>A0A806KN57</accession>
<proteinExistence type="predicted"/>
<feature type="coiled-coil region" evidence="1">
    <location>
        <begin position="17"/>
        <end position="48"/>
    </location>
</feature>
<organism evidence="2">
    <name type="scientific">uncultured bacterium contig00003</name>
    <dbReference type="NCBI Taxonomy" id="1181495"/>
    <lineage>
        <taxon>Bacteria</taxon>
        <taxon>environmental samples</taxon>
    </lineage>
</organism>
<name>A0A806KN57_9BACT</name>
<protein>
    <submittedName>
        <fullName evidence="2">Uncharacterized protein</fullName>
    </submittedName>
</protein>
<dbReference type="AlphaFoldDB" id="A0A806KN57"/>
<keyword evidence="1" id="KW-0175">Coiled coil</keyword>
<evidence type="ECO:0000256" key="1">
    <source>
        <dbReference type="SAM" id="Coils"/>
    </source>
</evidence>